<dbReference type="EMBL" id="PPXC01000007">
    <property type="protein sequence ID" value="POH73487.1"/>
    <property type="molecule type" value="Genomic_DNA"/>
</dbReference>
<protein>
    <submittedName>
        <fullName evidence="4">YceI family protein</fullName>
    </submittedName>
</protein>
<name>A0A2S3ZX75_ARTGL</name>
<feature type="domain" description="Lipid/polyisoprenoid-binding YceI-like" evidence="3">
    <location>
        <begin position="71"/>
        <end position="234"/>
    </location>
</feature>
<dbReference type="PANTHER" id="PTHR34406">
    <property type="entry name" value="PROTEIN YCEI"/>
    <property type="match status" value="1"/>
</dbReference>
<reference evidence="4 5" key="1">
    <citation type="submission" date="2018-01" db="EMBL/GenBank/DDBJ databases">
        <title>Arthrobacter sp. nov., from glaciers in China.</title>
        <authorList>
            <person name="Liu Q."/>
            <person name="Xin Y.-H."/>
        </authorList>
    </citation>
    <scope>NUCLEOTIDE SEQUENCE [LARGE SCALE GENOMIC DNA]</scope>
    <source>
        <strain evidence="4 5">HLT2-12-2</strain>
    </source>
</reference>
<dbReference type="AlphaFoldDB" id="A0A2S3ZX75"/>
<dbReference type="Pfam" id="PF04264">
    <property type="entry name" value="YceI"/>
    <property type="match status" value="1"/>
</dbReference>
<dbReference type="SMART" id="SM00867">
    <property type="entry name" value="YceI"/>
    <property type="match status" value="1"/>
</dbReference>
<sequence length="235" mass="24032">MRKKLIVIGIALVVLIAGVWGGSAIYASLENDRAPEQLALSTPTAAASSTATESTTSGDTSTQTPANLAGDWKISSGSQAGYRVKEVLNGQDVTVVGRTNDVEGQVTIDGTSLSAAQVTVSMTSVATDNNSRDSQFLGILKTSEFPTSTFTLTQAVDIAAIKDGVASVSAVGELTVAGVTKSVTVSLNAQTTASGVEVQGSIPITFSDFGIAAPNLGFVKVEDSGSIEMLLQLNK</sequence>
<dbReference type="InterPro" id="IPR036761">
    <property type="entry name" value="TTHA0802/YceI-like_sf"/>
</dbReference>
<evidence type="ECO:0000313" key="5">
    <source>
        <dbReference type="Proteomes" id="UP000237061"/>
    </source>
</evidence>
<dbReference type="PANTHER" id="PTHR34406:SF1">
    <property type="entry name" value="PROTEIN YCEI"/>
    <property type="match status" value="1"/>
</dbReference>
<dbReference type="Gene3D" id="2.40.128.110">
    <property type="entry name" value="Lipid/polyisoprenoid-binding, YceI-like"/>
    <property type="match status" value="1"/>
</dbReference>
<proteinExistence type="inferred from homology"/>
<evidence type="ECO:0000256" key="2">
    <source>
        <dbReference type="SAM" id="MobiDB-lite"/>
    </source>
</evidence>
<evidence type="ECO:0000313" key="4">
    <source>
        <dbReference type="EMBL" id="POH73487.1"/>
    </source>
</evidence>
<dbReference type="RefSeq" id="WP_103465836.1">
    <property type="nucleotide sequence ID" value="NZ_PPXC01000007.1"/>
</dbReference>
<keyword evidence="5" id="KW-1185">Reference proteome</keyword>
<gene>
    <name evidence="4" type="ORF">CVS27_10285</name>
</gene>
<comment type="caution">
    <text evidence="4">The sequence shown here is derived from an EMBL/GenBank/DDBJ whole genome shotgun (WGS) entry which is preliminary data.</text>
</comment>
<feature type="region of interest" description="Disordered" evidence="2">
    <location>
        <begin position="40"/>
        <end position="72"/>
    </location>
</feature>
<dbReference type="Proteomes" id="UP000237061">
    <property type="component" value="Unassembled WGS sequence"/>
</dbReference>
<evidence type="ECO:0000259" key="3">
    <source>
        <dbReference type="SMART" id="SM00867"/>
    </source>
</evidence>
<dbReference type="InterPro" id="IPR007372">
    <property type="entry name" value="Lipid/polyisoprenoid-bd_YceI"/>
</dbReference>
<evidence type="ECO:0000256" key="1">
    <source>
        <dbReference type="ARBA" id="ARBA00008812"/>
    </source>
</evidence>
<dbReference type="SUPFAM" id="SSF101874">
    <property type="entry name" value="YceI-like"/>
    <property type="match status" value="1"/>
</dbReference>
<comment type="similarity">
    <text evidence="1">Belongs to the UPF0312 family.</text>
</comment>
<feature type="compositionally biased region" description="Low complexity" evidence="2">
    <location>
        <begin position="40"/>
        <end position="66"/>
    </location>
</feature>
<organism evidence="4 5">
    <name type="scientific">Arthrobacter glacialis</name>
    <dbReference type="NCBI Taxonomy" id="1664"/>
    <lineage>
        <taxon>Bacteria</taxon>
        <taxon>Bacillati</taxon>
        <taxon>Actinomycetota</taxon>
        <taxon>Actinomycetes</taxon>
        <taxon>Micrococcales</taxon>
        <taxon>Micrococcaceae</taxon>
        <taxon>Arthrobacter</taxon>
    </lineage>
</organism>
<accession>A0A2S3ZX75</accession>